<protein>
    <submittedName>
        <fullName evidence="1">Uncharacterized protein</fullName>
    </submittedName>
</protein>
<sequence>MDKVKITADMMNQFSCSGDCASCSSNACGSKPKPAFATAGCSCGGDCSSCSGNCGGADGATSCSGSCSTCTSKCDAKAPADSNVCPTCGQLLRPIEKRHLPTNLETGDDIAVRDSKHLVCWPADLMHADADSAAFAGATLYIVSVSALAAMGSVAAIAKGSPMLLAAVYPGTEEALREQLAEVFEKNEIAKAVVVRTNLKFDTGIVSVFNFAVDEVGLAGLADLEEIVVTPAGEVESVQEL</sequence>
<accession>A0A8J6B1G0</accession>
<reference evidence="1" key="1">
    <citation type="submission" date="2021-05" db="EMBL/GenBank/DDBJ databases">
        <title>A free-living protist that lacks canonical eukaryotic 1 DNA replication and segregation systems.</title>
        <authorList>
            <person name="Salas-Leiva D.E."/>
            <person name="Tromer E.C."/>
            <person name="Curtis B.A."/>
            <person name="Jerlstrom-Hultqvist J."/>
            <person name="Kolisko M."/>
            <person name="Yi Z."/>
            <person name="Salas-Leiva J.S."/>
            <person name="Gallot-Lavallee L."/>
            <person name="Kops G.J.P.L."/>
            <person name="Archibald J.M."/>
            <person name="Simpson A.G.B."/>
            <person name="Roger A.J."/>
        </authorList>
    </citation>
    <scope>NUCLEOTIDE SEQUENCE</scope>
    <source>
        <strain evidence="1">BICM</strain>
    </source>
</reference>
<dbReference type="AlphaFoldDB" id="A0A8J6B1G0"/>
<evidence type="ECO:0000313" key="2">
    <source>
        <dbReference type="Proteomes" id="UP000717585"/>
    </source>
</evidence>
<organism evidence="1 2">
    <name type="scientific">Carpediemonas membranifera</name>
    <dbReference type="NCBI Taxonomy" id="201153"/>
    <lineage>
        <taxon>Eukaryota</taxon>
        <taxon>Metamonada</taxon>
        <taxon>Carpediemonas-like organisms</taxon>
        <taxon>Carpediemonas</taxon>
    </lineage>
</organism>
<keyword evidence="2" id="KW-1185">Reference proteome</keyword>
<gene>
    <name evidence="1" type="ORF">J8273_4933</name>
</gene>
<evidence type="ECO:0000313" key="1">
    <source>
        <dbReference type="EMBL" id="KAG9393633.1"/>
    </source>
</evidence>
<name>A0A8J6B1G0_9EUKA</name>
<comment type="caution">
    <text evidence="1">The sequence shown here is derived from an EMBL/GenBank/DDBJ whole genome shotgun (WGS) entry which is preliminary data.</text>
</comment>
<proteinExistence type="predicted"/>
<dbReference type="Proteomes" id="UP000717585">
    <property type="component" value="Unassembled WGS sequence"/>
</dbReference>
<dbReference type="EMBL" id="JAHDYR010000022">
    <property type="protein sequence ID" value="KAG9393633.1"/>
    <property type="molecule type" value="Genomic_DNA"/>
</dbReference>